<accession>A0A811UGK6</accession>
<gene>
    <name evidence="1" type="ORF">CCAP1982_LOCUS6434</name>
</gene>
<dbReference type="AlphaFoldDB" id="A0A811UGK6"/>
<dbReference type="Proteomes" id="UP000606786">
    <property type="component" value="Unassembled WGS sequence"/>
</dbReference>
<evidence type="ECO:0000313" key="1">
    <source>
        <dbReference type="EMBL" id="CAD6997810.1"/>
    </source>
</evidence>
<name>A0A811UGK6_CERCA</name>
<proteinExistence type="predicted"/>
<protein>
    <submittedName>
        <fullName evidence="1">(Mediterranean fruit fly) hypothetical protein</fullName>
    </submittedName>
</protein>
<dbReference type="EMBL" id="CAJHJT010000012">
    <property type="protein sequence ID" value="CAD6997810.1"/>
    <property type="molecule type" value="Genomic_DNA"/>
</dbReference>
<sequence length="181" mass="20172">MDSKPYLRIRRIAPVGIQKRNNLIVRLKVCLENSQHSVLLNLIISAKSSPSPLASNTSNSLLSKELSSRQEKRRTVSVSLHDAESQRLNKEESIVDSFSLKEIICTYADNSSCRSVAQGILQGPWKCRRTLIISILAINCSDNNANVYNALMMMVMIAKTTTTTAASENHLDFYPFLPTSN</sequence>
<organism evidence="1 2">
    <name type="scientific">Ceratitis capitata</name>
    <name type="common">Mediterranean fruit fly</name>
    <name type="synonym">Tephritis capitata</name>
    <dbReference type="NCBI Taxonomy" id="7213"/>
    <lineage>
        <taxon>Eukaryota</taxon>
        <taxon>Metazoa</taxon>
        <taxon>Ecdysozoa</taxon>
        <taxon>Arthropoda</taxon>
        <taxon>Hexapoda</taxon>
        <taxon>Insecta</taxon>
        <taxon>Pterygota</taxon>
        <taxon>Neoptera</taxon>
        <taxon>Endopterygota</taxon>
        <taxon>Diptera</taxon>
        <taxon>Brachycera</taxon>
        <taxon>Muscomorpha</taxon>
        <taxon>Tephritoidea</taxon>
        <taxon>Tephritidae</taxon>
        <taxon>Ceratitis</taxon>
        <taxon>Ceratitis</taxon>
    </lineage>
</organism>
<reference evidence="1" key="1">
    <citation type="submission" date="2020-11" db="EMBL/GenBank/DDBJ databases">
        <authorList>
            <person name="Whitehead M."/>
        </authorList>
    </citation>
    <scope>NUCLEOTIDE SEQUENCE</scope>
    <source>
        <strain evidence="1">EGII</strain>
    </source>
</reference>
<comment type="caution">
    <text evidence="1">The sequence shown here is derived from an EMBL/GenBank/DDBJ whole genome shotgun (WGS) entry which is preliminary data.</text>
</comment>
<evidence type="ECO:0000313" key="2">
    <source>
        <dbReference type="Proteomes" id="UP000606786"/>
    </source>
</evidence>
<keyword evidence="2" id="KW-1185">Reference proteome</keyword>